<name>A0A517T5R6_9PLAN</name>
<feature type="chain" id="PRO_5022135506" evidence="2">
    <location>
        <begin position="25"/>
        <end position="780"/>
    </location>
</feature>
<dbReference type="KEGG" id="chya:V22_09380"/>
<reference evidence="3 4" key="1">
    <citation type="submission" date="2019-02" db="EMBL/GenBank/DDBJ databases">
        <title>Deep-cultivation of Planctomycetes and their phenomic and genomic characterization uncovers novel biology.</title>
        <authorList>
            <person name="Wiegand S."/>
            <person name="Jogler M."/>
            <person name="Boedeker C."/>
            <person name="Pinto D."/>
            <person name="Vollmers J."/>
            <person name="Rivas-Marin E."/>
            <person name="Kohn T."/>
            <person name="Peeters S.H."/>
            <person name="Heuer A."/>
            <person name="Rast P."/>
            <person name="Oberbeckmann S."/>
            <person name="Bunk B."/>
            <person name="Jeske O."/>
            <person name="Meyerdierks A."/>
            <person name="Storesund J.E."/>
            <person name="Kallscheuer N."/>
            <person name="Luecker S."/>
            <person name="Lage O.M."/>
            <person name="Pohl T."/>
            <person name="Merkel B.J."/>
            <person name="Hornburger P."/>
            <person name="Mueller R.-W."/>
            <person name="Bruemmer F."/>
            <person name="Labrenz M."/>
            <person name="Spormann A.M."/>
            <person name="Op den Camp H."/>
            <person name="Overmann J."/>
            <person name="Amann R."/>
            <person name="Jetten M.S.M."/>
            <person name="Mascher T."/>
            <person name="Medema M.H."/>
            <person name="Devos D.P."/>
            <person name="Kaster A.-K."/>
            <person name="Ovreas L."/>
            <person name="Rohde M."/>
            <person name="Galperin M.Y."/>
            <person name="Jogler C."/>
        </authorList>
    </citation>
    <scope>NUCLEOTIDE SEQUENCE [LARGE SCALE GENOMIC DNA]</scope>
    <source>
        <strain evidence="3 4">V22</strain>
    </source>
</reference>
<dbReference type="PANTHER" id="PTHR43037:SF1">
    <property type="entry name" value="BLL1128 PROTEIN"/>
    <property type="match status" value="1"/>
</dbReference>
<dbReference type="RefSeq" id="WP_145260228.1">
    <property type="nucleotide sequence ID" value="NZ_CP036316.1"/>
</dbReference>
<accession>A0A517T5R6</accession>
<dbReference type="InterPro" id="IPR050955">
    <property type="entry name" value="Plant_Biomass_Hydrol_Est"/>
</dbReference>
<dbReference type="Pfam" id="PF00756">
    <property type="entry name" value="Esterase"/>
    <property type="match status" value="1"/>
</dbReference>
<evidence type="ECO:0000313" key="4">
    <source>
        <dbReference type="Proteomes" id="UP000319976"/>
    </source>
</evidence>
<dbReference type="Gene3D" id="3.40.50.1820">
    <property type="entry name" value="alpha/beta hydrolase"/>
    <property type="match status" value="1"/>
</dbReference>
<feature type="signal peptide" evidence="2">
    <location>
        <begin position="1"/>
        <end position="24"/>
    </location>
</feature>
<proteinExistence type="predicted"/>
<evidence type="ECO:0000256" key="2">
    <source>
        <dbReference type="SAM" id="SignalP"/>
    </source>
</evidence>
<dbReference type="InterPro" id="IPR000801">
    <property type="entry name" value="Esterase-like"/>
</dbReference>
<sequence length="780" mass="88330" precursor="true">MRIVLQSILAISCLIIGGMSPSVAGTAVLKNGTKITGKLVPVRGLSKRQLNQQNGEVETTPILMIDSGYKRHFVAQRQVESSEEEVILSQYEKFKLSQKDGRTGLEIRALGTIRNMTPFDEFGRRTVQISTPRGPLNVVQGITELTPQHISVSGLTHRWEFGLSTTSVPSPQLRAVLANAIDSGNPDDRLAVVRFFLQAGLHREAIEELQLVATDFPELAATIGELQVEVRRFQTLKVLAELRRRQRSGQHEFVYNAVRTFPRQGLGGDLIRELRLLQNDYEDRRELADRALFLLGELEAQLEESSDRTAVSNVRSVIRDELDFEAIDRLRPFLDFSRDGALSAREMLALAISGWALGPANAVTEFDKALQIWQARLLVDEFLRTDDPLVETDLLDRMGKLEGIGPETVRSLIPWVQPWRETPDTQINEVFELQTKEPTVIPGSSGQDPATPTRYTVLLPPEYSPNRAYPVIVALRPADIPLENAIDWWGAVRSTDAARTLSGQAPRLGYIVIAPDYSTEGQTEYDYSVRAHAAVLHVLRDARKRFHIDSDRVVLAGHGMGADAAFDIGMSHPDVFAGVVPISGLAQRTTLWYWSNAKDLPFYIVNGEFDRDSLGINSMTVYRMMKYGYDVRYTDYKGRGFESYFEEIHDIFDWIDLQRRTKYPKEIEVDSLRPSEQRFYWVEVSDLPFAPLPPDGRGAKPRAIEARITPGNTIYLKSAAARHTLWLAPEFVNFDERLRVRMAARNQFYDFVEPNYRDLLTDFKTRGDRQKTYLCKLVID</sequence>
<keyword evidence="4" id="KW-1185">Reference proteome</keyword>
<dbReference type="PANTHER" id="PTHR43037">
    <property type="entry name" value="UNNAMED PRODUCT-RELATED"/>
    <property type="match status" value="1"/>
</dbReference>
<dbReference type="OrthoDB" id="1955879at2"/>
<keyword evidence="1 2" id="KW-0732">Signal</keyword>
<dbReference type="SUPFAM" id="SSF53474">
    <property type="entry name" value="alpha/beta-Hydrolases"/>
    <property type="match status" value="1"/>
</dbReference>
<dbReference type="GO" id="GO:0016787">
    <property type="term" value="F:hydrolase activity"/>
    <property type="evidence" value="ECO:0007669"/>
    <property type="project" value="UniProtKB-KW"/>
</dbReference>
<protein>
    <submittedName>
        <fullName evidence="3">Alpha/beta hydrolase family protein</fullName>
    </submittedName>
</protein>
<dbReference type="AlphaFoldDB" id="A0A517T5R6"/>
<evidence type="ECO:0000313" key="3">
    <source>
        <dbReference type="EMBL" id="QDT63713.1"/>
    </source>
</evidence>
<keyword evidence="3" id="KW-0378">Hydrolase</keyword>
<dbReference type="InterPro" id="IPR029058">
    <property type="entry name" value="AB_hydrolase_fold"/>
</dbReference>
<dbReference type="EMBL" id="CP036316">
    <property type="protein sequence ID" value="QDT63713.1"/>
    <property type="molecule type" value="Genomic_DNA"/>
</dbReference>
<organism evidence="3 4">
    <name type="scientific">Calycomorphotria hydatis</name>
    <dbReference type="NCBI Taxonomy" id="2528027"/>
    <lineage>
        <taxon>Bacteria</taxon>
        <taxon>Pseudomonadati</taxon>
        <taxon>Planctomycetota</taxon>
        <taxon>Planctomycetia</taxon>
        <taxon>Planctomycetales</taxon>
        <taxon>Planctomycetaceae</taxon>
        <taxon>Calycomorphotria</taxon>
    </lineage>
</organism>
<evidence type="ECO:0000256" key="1">
    <source>
        <dbReference type="ARBA" id="ARBA00022729"/>
    </source>
</evidence>
<dbReference type="Proteomes" id="UP000319976">
    <property type="component" value="Chromosome"/>
</dbReference>
<gene>
    <name evidence="3" type="ORF">V22_09380</name>
</gene>